<organism evidence="1 2">
    <name type="scientific">Butyrivibrio hungatei DSM 14810</name>
    <dbReference type="NCBI Taxonomy" id="1121132"/>
    <lineage>
        <taxon>Bacteria</taxon>
        <taxon>Bacillati</taxon>
        <taxon>Bacillota</taxon>
        <taxon>Clostridia</taxon>
        <taxon>Lachnospirales</taxon>
        <taxon>Lachnospiraceae</taxon>
        <taxon>Butyrivibrio</taxon>
    </lineage>
</organism>
<gene>
    <name evidence="1" type="ORF">SAMN02745247_00798</name>
</gene>
<proteinExistence type="predicted"/>
<accession>A0A1M7S2A2</accession>
<evidence type="ECO:0000313" key="1">
    <source>
        <dbReference type="EMBL" id="SHN52643.1"/>
    </source>
</evidence>
<dbReference type="EMBL" id="FRDH01000004">
    <property type="protein sequence ID" value="SHN52643.1"/>
    <property type="molecule type" value="Genomic_DNA"/>
</dbReference>
<evidence type="ECO:0000313" key="2">
    <source>
        <dbReference type="Proteomes" id="UP000184097"/>
    </source>
</evidence>
<dbReference type="RefSeq" id="WP_072701260.1">
    <property type="nucleotide sequence ID" value="NZ_FRDH01000004.1"/>
</dbReference>
<dbReference type="Proteomes" id="UP000184097">
    <property type="component" value="Unassembled WGS sequence"/>
</dbReference>
<sequence>MVDYRKELTKQLAEINHLAKEVDKRLKKSKDLEEGKLRVCSSHGYPQYHFRAVGDEKEIYIPASEKDKIKALVQREYDQKIKRELEQSSKKLQKFLTSYDVNNIEAIYEKLHVGRKNLIDPIIPTKEMIIEKWYADHPGDKNPFQKDATVTTKRGELVRSKSEKIIADMFYDYQIPYQYEPCIELNIDNTRYTGEYSMKYSKKIYPDFAILNVKNGKTVYWEHLGLVDDESYATKNFSKIIEYEKHGIILGDNLIITMETREKPLDVRLVKIKIKGFLE</sequence>
<reference evidence="1 2" key="1">
    <citation type="submission" date="2016-12" db="EMBL/GenBank/DDBJ databases">
        <authorList>
            <person name="Song W.-J."/>
            <person name="Kurnit D.M."/>
        </authorList>
    </citation>
    <scope>NUCLEOTIDE SEQUENCE [LARGE SCALE GENOMIC DNA]</scope>
    <source>
        <strain evidence="1 2">DSM 14810</strain>
    </source>
</reference>
<dbReference type="AlphaFoldDB" id="A0A1M7S2A2"/>
<protein>
    <submittedName>
        <fullName evidence="1">Uncharacterized protein</fullName>
    </submittedName>
</protein>
<name>A0A1M7S2A2_9FIRM</name>